<evidence type="ECO:0000313" key="2">
    <source>
        <dbReference type="EMBL" id="BCE48472.1"/>
    </source>
</evidence>
<reference evidence="3" key="2">
    <citation type="submission" date="2020-05" db="EMBL/GenBank/DDBJ databases">
        <title>Complete genome sequence of Bradyrhizobium diazoefficiens XF10 isolated from soybean nodule.</title>
        <authorList>
            <person name="Noda R."/>
            <person name="Kakizaki K."/>
            <person name="Minamisawa K."/>
        </authorList>
    </citation>
    <scope>NUCLEOTIDE SEQUENCE</scope>
    <source>
        <strain evidence="3">XF10</strain>
    </source>
</reference>
<reference evidence="2" key="3">
    <citation type="submission" date="2020-05" db="EMBL/GenBank/DDBJ databases">
        <title>Complete genome sequence of Bradyrhizobium diazoefficiens XF4 isolated from soybean nodule.</title>
        <authorList>
            <person name="Noda R."/>
            <person name="Kakizaki K."/>
            <person name="Minamisawa K."/>
        </authorList>
    </citation>
    <scope>NUCLEOTIDE SEQUENCE</scope>
    <source>
        <strain evidence="2">XF4</strain>
    </source>
</reference>
<proteinExistence type="predicted"/>
<dbReference type="SUPFAM" id="SSF69279">
    <property type="entry name" value="Phage tail proteins"/>
    <property type="match status" value="1"/>
</dbReference>
<evidence type="ECO:0000313" key="3">
    <source>
        <dbReference type="EMBL" id="BCE91988.1"/>
    </source>
</evidence>
<organism evidence="3">
    <name type="scientific">Bradyrhizobium diazoefficiens</name>
    <dbReference type="NCBI Taxonomy" id="1355477"/>
    <lineage>
        <taxon>Bacteria</taxon>
        <taxon>Pseudomonadati</taxon>
        <taxon>Pseudomonadota</taxon>
        <taxon>Alphaproteobacteria</taxon>
        <taxon>Hyphomicrobiales</taxon>
        <taxon>Nitrobacteraceae</taxon>
        <taxon>Bradyrhizobium</taxon>
    </lineage>
</organism>
<accession>A0A810CSH1</accession>
<dbReference type="AlphaFoldDB" id="A0A810CSH1"/>
<reference evidence="1" key="1">
    <citation type="submission" date="2020-05" db="EMBL/GenBank/DDBJ databases">
        <title>Complete genome sequence of Bradyrhizobium diazoefficiens XF1 isolated from soybean nodule.</title>
        <authorList>
            <person name="Noda R."/>
            <person name="Kakizaki K."/>
            <person name="Minamisawa K."/>
        </authorList>
    </citation>
    <scope>NUCLEOTIDE SEQUENCE</scope>
    <source>
        <strain evidence="1">XF1</strain>
    </source>
</reference>
<protein>
    <submittedName>
        <fullName evidence="3">Uncharacterized protein</fullName>
    </submittedName>
</protein>
<dbReference type="EMBL" id="AP023094">
    <property type="protein sequence ID" value="BCE48472.1"/>
    <property type="molecule type" value="Genomic_DNA"/>
</dbReference>
<dbReference type="EMBL" id="AP023091">
    <property type="protein sequence ID" value="BCE22207.1"/>
    <property type="molecule type" value="Genomic_DNA"/>
</dbReference>
<evidence type="ECO:0000313" key="1">
    <source>
        <dbReference type="EMBL" id="BCE22207.1"/>
    </source>
</evidence>
<dbReference type="EMBL" id="AP023099">
    <property type="protein sequence ID" value="BCE91988.1"/>
    <property type="molecule type" value="Genomic_DNA"/>
</dbReference>
<name>A0A810CSH1_9BRAD</name>
<gene>
    <name evidence="3" type="ORF">XF10B_47860</name>
    <name evidence="1" type="ORF">XF1B_48880</name>
    <name evidence="2" type="ORF">XF4B_48210</name>
</gene>
<sequence>MATGYTPIYRVMKGGIDITGNFNDRTTQIKVELIAGGGEGDNCTITLDDRDWALAAVDPGDQIGVYLGYKEVGLAYLGTFNLTDVVYKGKPRSVQLVGTSTKFGDLNKAPTTKEYIGKTVGEILSDIAGETGMAVAGATGLTDQQVETKNQITSNLHVINELERRYGAVAKVVDGKLMFVPRDSVTNASGEPVPTLVLKPEHFGDWQVRYMQRSAFSGVKAFWWDEHDKVRKWVKSSTAPIGQATGGEYPLGEWFKSAAEATAAANSKMEAFNRAQVEATFDLAKGDPWIRDTQTISVQGMRDRVNGSYVVQRAIHTYIKSTGIRSTLECRGPGNGADFSDRADDLMLSPLPGEVMGTVLPEKWNFPEDL</sequence>